<feature type="domain" description="Fatty acid hydroxylase" evidence="8">
    <location>
        <begin position="109"/>
        <end position="242"/>
    </location>
</feature>
<name>A0A0R7N6K3_9BACT</name>
<dbReference type="InterPro" id="IPR006694">
    <property type="entry name" value="Fatty_acid_hydroxylase"/>
</dbReference>
<evidence type="ECO:0000256" key="5">
    <source>
        <dbReference type="ARBA" id="ARBA00023098"/>
    </source>
</evidence>
<dbReference type="GO" id="GO:0016020">
    <property type="term" value="C:membrane"/>
    <property type="evidence" value="ECO:0007669"/>
    <property type="project" value="GOC"/>
</dbReference>
<keyword evidence="2 7" id="KW-0812">Transmembrane</keyword>
<feature type="transmembrane region" description="Helical" evidence="7">
    <location>
        <begin position="31"/>
        <end position="50"/>
    </location>
</feature>
<comment type="subcellular location">
    <subcellularLocation>
        <location evidence="1">Endomembrane system</location>
        <topology evidence="1">Multi-pass membrane protein</topology>
    </subcellularLocation>
</comment>
<dbReference type="GO" id="GO:0006643">
    <property type="term" value="P:membrane lipid metabolic process"/>
    <property type="evidence" value="ECO:0007669"/>
    <property type="project" value="TreeGrafter"/>
</dbReference>
<dbReference type="GO" id="GO:0008610">
    <property type="term" value="P:lipid biosynthetic process"/>
    <property type="evidence" value="ECO:0007669"/>
    <property type="project" value="InterPro"/>
</dbReference>
<keyword evidence="3 7" id="KW-1133">Transmembrane helix</keyword>
<sequence length="337" mass="37858">MNGGGHRRAQARSSRPRTTIRHHAMDSPLKVLFFVLPLLALIAAAEGWYLQRRRGRDYDWRAYFASLADAIGRRAVVIALGSGVAGAFLYWIWEHRLATIPMDSAWSWLGLFVGQEFCYYWMHRADHRIRWLWATHAVHHSPNQLNLSAAYRLGWTAPVSGAALFFAPLVYIGFSPLVVLVALATNLLYQFWLHTELIGRLGPLEWVLNTPAHHRVHHASNPEYLDRNYGGVLIVFDRLFGTLAVERADTPLVYGLVKPLTTHNPLKIAFHAWWAMFRDLAHARSVREVFLTLLGPPEWHPAASQQARRDDVCAARGAVPGKGECAAVVAARAARGG</sequence>
<evidence type="ECO:0000256" key="4">
    <source>
        <dbReference type="ARBA" id="ARBA00023002"/>
    </source>
</evidence>
<keyword evidence="6 7" id="KW-0472">Membrane</keyword>
<keyword evidence="5" id="KW-0443">Lipid metabolism</keyword>
<evidence type="ECO:0000256" key="3">
    <source>
        <dbReference type="ARBA" id="ARBA00022989"/>
    </source>
</evidence>
<feature type="transmembrane region" description="Helical" evidence="7">
    <location>
        <begin position="162"/>
        <end position="189"/>
    </location>
</feature>
<evidence type="ECO:0000256" key="7">
    <source>
        <dbReference type="SAM" id="Phobius"/>
    </source>
</evidence>
<evidence type="ECO:0000259" key="8">
    <source>
        <dbReference type="Pfam" id="PF04116"/>
    </source>
</evidence>
<proteinExistence type="predicted"/>
<evidence type="ECO:0000256" key="6">
    <source>
        <dbReference type="ARBA" id="ARBA00023136"/>
    </source>
</evidence>
<dbReference type="PANTHER" id="PTHR21624">
    <property type="entry name" value="STEROL DESATURASE-RELATED PROTEIN"/>
    <property type="match status" value="1"/>
</dbReference>
<dbReference type="EMBL" id="KR057702">
    <property type="protein sequence ID" value="AKQ70966.1"/>
    <property type="molecule type" value="Genomic_DNA"/>
</dbReference>
<keyword evidence="4" id="KW-0560">Oxidoreductase</keyword>
<reference evidence="9" key="1">
    <citation type="journal article" date="2015" name="J. Microbiol. Biotechnol.">
        <title>Characterization of a Soil Metagenome-Derived Gene Encoding Wax Ester Synthase.</title>
        <authorList>
            <person name="Kim N.H."/>
            <person name="Park J.H."/>
            <person name="Chung E."/>
            <person name="So H.A."/>
            <person name="Lee M.H."/>
            <person name="Kim J.C."/>
            <person name="Hwang E.C."/>
            <person name="Lee S.W."/>
        </authorList>
    </citation>
    <scope>NUCLEOTIDE SEQUENCE</scope>
</reference>
<dbReference type="GO" id="GO:0012505">
    <property type="term" value="C:endomembrane system"/>
    <property type="evidence" value="ECO:0007669"/>
    <property type="project" value="UniProtKB-SubCell"/>
</dbReference>
<dbReference type="GO" id="GO:0050479">
    <property type="term" value="F:glyceryl-ether monooxygenase activity"/>
    <property type="evidence" value="ECO:0007669"/>
    <property type="project" value="TreeGrafter"/>
</dbReference>
<dbReference type="Pfam" id="PF04116">
    <property type="entry name" value="FA_hydroxylase"/>
    <property type="match status" value="1"/>
</dbReference>
<evidence type="ECO:0000256" key="1">
    <source>
        <dbReference type="ARBA" id="ARBA00004127"/>
    </source>
</evidence>
<feature type="transmembrane region" description="Helical" evidence="7">
    <location>
        <begin position="71"/>
        <end position="93"/>
    </location>
</feature>
<evidence type="ECO:0000256" key="2">
    <source>
        <dbReference type="ARBA" id="ARBA00022692"/>
    </source>
</evidence>
<evidence type="ECO:0000313" key="9">
    <source>
        <dbReference type="EMBL" id="AKQ70966.1"/>
    </source>
</evidence>
<dbReference type="PANTHER" id="PTHR21624:SF1">
    <property type="entry name" value="ALKYLGLYCEROL MONOOXYGENASE"/>
    <property type="match status" value="1"/>
</dbReference>
<accession>A0A0R7N6K3</accession>
<dbReference type="AlphaFoldDB" id="A0A0R7N6K3"/>
<organism evidence="9">
    <name type="scientific">bacterium enrichment culture</name>
    <dbReference type="NCBI Taxonomy" id="207831"/>
    <lineage>
        <taxon>Bacteria</taxon>
        <taxon>environmental samples</taxon>
    </lineage>
</organism>
<dbReference type="InterPro" id="IPR051689">
    <property type="entry name" value="Sterol_desaturase/TMEM195"/>
</dbReference>
<dbReference type="GO" id="GO:0005506">
    <property type="term" value="F:iron ion binding"/>
    <property type="evidence" value="ECO:0007669"/>
    <property type="project" value="InterPro"/>
</dbReference>
<protein>
    <submittedName>
        <fullName evidence="9">Fatty acid hydroxylase</fullName>
    </submittedName>
</protein>